<name>A0ABW1W5N4_9GAMM</name>
<keyword evidence="2" id="KW-1185">Reference proteome</keyword>
<dbReference type="InterPro" id="IPR006994">
    <property type="entry name" value="TCF25/Rqc1"/>
</dbReference>
<sequence length="324" mass="37822">MKLIHVGQDEWMFEESIIEFPKNKSANANESSHLKNKVKDFVDAEIKAGRDIDDIMNEVMTKFQDEIMQDFDDQPPTSFQVIQMTLARDGYEVARDIAQFLVLESINDPDAYFNLAFLCEEHGDSFLALLSSRECMRLYLEYFPKKFNWQKSKLPWGIMENRPFLRALFQSTNLYADNGSYKLACEQGEKLLQVCPNDNLGIRERLVELYMLTEQYQKIIQICDDYPEDMLANIAFGKVLAYCYQDKLDKAEKEWVIAQANLPEVAHEILKKRHPRPRGIDNSYGIEIGGKDQAYFYWQDMGEWWEGNATAQALIEKKRAEKKK</sequence>
<dbReference type="InterPro" id="IPR011990">
    <property type="entry name" value="TPR-like_helical_dom_sf"/>
</dbReference>
<evidence type="ECO:0000313" key="1">
    <source>
        <dbReference type="EMBL" id="MFC6380157.1"/>
    </source>
</evidence>
<reference evidence="2" key="1">
    <citation type="journal article" date="2019" name="Int. J. Syst. Evol. Microbiol.">
        <title>The Global Catalogue of Microorganisms (GCM) 10K type strain sequencing project: providing services to taxonomists for standard genome sequencing and annotation.</title>
        <authorList>
            <consortium name="The Broad Institute Genomics Platform"/>
            <consortium name="The Broad Institute Genome Sequencing Center for Infectious Disease"/>
            <person name="Wu L."/>
            <person name="Ma J."/>
        </authorList>
    </citation>
    <scope>NUCLEOTIDE SEQUENCE [LARGE SCALE GENOMIC DNA]</scope>
    <source>
        <strain evidence="2">CCM 2050</strain>
    </source>
</reference>
<organism evidence="1 2">
    <name type="scientific">Psychrobacter glacincola</name>
    <dbReference type="NCBI Taxonomy" id="56810"/>
    <lineage>
        <taxon>Bacteria</taxon>
        <taxon>Pseudomonadati</taxon>
        <taxon>Pseudomonadota</taxon>
        <taxon>Gammaproteobacteria</taxon>
        <taxon>Moraxellales</taxon>
        <taxon>Moraxellaceae</taxon>
        <taxon>Psychrobacter</taxon>
    </lineage>
</organism>
<dbReference type="RefSeq" id="WP_201561604.1">
    <property type="nucleotide sequence ID" value="NZ_CAJGZK010000003.1"/>
</dbReference>
<evidence type="ECO:0000313" key="2">
    <source>
        <dbReference type="Proteomes" id="UP001596264"/>
    </source>
</evidence>
<gene>
    <name evidence="1" type="ORF">ACFP58_01520</name>
</gene>
<dbReference type="Gene3D" id="1.25.40.10">
    <property type="entry name" value="Tetratricopeptide repeat domain"/>
    <property type="match status" value="1"/>
</dbReference>
<dbReference type="Pfam" id="PF04910">
    <property type="entry name" value="Tcf25"/>
    <property type="match status" value="1"/>
</dbReference>
<evidence type="ECO:0008006" key="3">
    <source>
        <dbReference type="Google" id="ProtNLM"/>
    </source>
</evidence>
<protein>
    <recommendedName>
        <fullName evidence="3">Tetratricopeptide repeat protein</fullName>
    </recommendedName>
</protein>
<dbReference type="EMBL" id="JBHSTZ010000005">
    <property type="protein sequence ID" value="MFC6380157.1"/>
    <property type="molecule type" value="Genomic_DNA"/>
</dbReference>
<dbReference type="Proteomes" id="UP001596264">
    <property type="component" value="Unassembled WGS sequence"/>
</dbReference>
<comment type="caution">
    <text evidence="1">The sequence shown here is derived from an EMBL/GenBank/DDBJ whole genome shotgun (WGS) entry which is preliminary data.</text>
</comment>
<dbReference type="SUPFAM" id="SSF48452">
    <property type="entry name" value="TPR-like"/>
    <property type="match status" value="1"/>
</dbReference>
<proteinExistence type="predicted"/>
<accession>A0ABW1W5N4</accession>